<proteinExistence type="predicted"/>
<feature type="region of interest" description="Disordered" evidence="1">
    <location>
        <begin position="97"/>
        <end position="117"/>
    </location>
</feature>
<feature type="region of interest" description="Disordered" evidence="1">
    <location>
        <begin position="163"/>
        <end position="290"/>
    </location>
</feature>
<evidence type="ECO:0000313" key="2">
    <source>
        <dbReference type="EMBL" id="AWP02722.1"/>
    </source>
</evidence>
<feature type="compositionally biased region" description="Basic and acidic residues" evidence="1">
    <location>
        <begin position="268"/>
        <end position="290"/>
    </location>
</feature>
<feature type="compositionally biased region" description="Basic and acidic residues" evidence="1">
    <location>
        <begin position="229"/>
        <end position="243"/>
    </location>
</feature>
<dbReference type="AlphaFoldDB" id="A0A2U9BGN1"/>
<feature type="compositionally biased region" description="Basic and acidic residues" evidence="1">
    <location>
        <begin position="204"/>
        <end position="221"/>
    </location>
</feature>
<dbReference type="Proteomes" id="UP000246464">
    <property type="component" value="Chromosome 6"/>
</dbReference>
<evidence type="ECO:0000313" key="3">
    <source>
        <dbReference type="Proteomes" id="UP000246464"/>
    </source>
</evidence>
<name>A0A2U9BGN1_SCOMX</name>
<feature type="compositionally biased region" description="Basic residues" evidence="1">
    <location>
        <begin position="189"/>
        <end position="203"/>
    </location>
</feature>
<gene>
    <name evidence="2" type="ORF">SMAX5B_002351</name>
</gene>
<feature type="compositionally biased region" description="Basic and acidic residues" evidence="1">
    <location>
        <begin position="249"/>
        <end position="260"/>
    </location>
</feature>
<protein>
    <submittedName>
        <fullName evidence="2">Putative ras and EF-hand domain-containing protein-like</fullName>
    </submittedName>
</protein>
<organism evidence="2 3">
    <name type="scientific">Scophthalmus maximus</name>
    <name type="common">Turbot</name>
    <name type="synonym">Psetta maxima</name>
    <dbReference type="NCBI Taxonomy" id="52904"/>
    <lineage>
        <taxon>Eukaryota</taxon>
        <taxon>Metazoa</taxon>
        <taxon>Chordata</taxon>
        <taxon>Craniata</taxon>
        <taxon>Vertebrata</taxon>
        <taxon>Euteleostomi</taxon>
        <taxon>Actinopterygii</taxon>
        <taxon>Neopterygii</taxon>
        <taxon>Teleostei</taxon>
        <taxon>Neoteleostei</taxon>
        <taxon>Acanthomorphata</taxon>
        <taxon>Carangaria</taxon>
        <taxon>Pleuronectiformes</taxon>
        <taxon>Pleuronectoidei</taxon>
        <taxon>Scophthalmidae</taxon>
        <taxon>Scophthalmus</taxon>
    </lineage>
</organism>
<sequence>MCTSDGTSDYRRKKKIFGDMGGICVAVDYVWSYPLGKSVLGAVALLHPGIDALEMMSGDVVLQRGADHQRRGASAAVAAGLSQETNANIGLSPETRLASTQDPAHGQGASLSLSEQPHRAHRPSAIIRSVIVHITSCIVIRPLLQFCLSAYTFRSQLAETEHHQNPDYLPANPPTSSKHDDMSELAAGGRRRKMGSHRKSHGHQKYEDQSAREDRMKDAQQGRDVGSLTDERGIKTREEHGEEPSGMDRISEVDESDKKSPNISISNKTEHSRPLRARDEAESVQKEKPHWLGKMEHRQLKQILAPILFRIYPMFECFYRPPGR</sequence>
<reference evidence="2 3" key="1">
    <citation type="submission" date="2017-12" db="EMBL/GenBank/DDBJ databases">
        <title>Integrating genomic resources of turbot (Scophthalmus maximus) in depth evaluation of genetic and physical mapping variation across individuals.</title>
        <authorList>
            <person name="Martinez P."/>
        </authorList>
    </citation>
    <scope>NUCLEOTIDE SEQUENCE [LARGE SCALE GENOMIC DNA]</scope>
</reference>
<dbReference type="STRING" id="52904.ENSSMAP00000034040"/>
<dbReference type="EMBL" id="CP026248">
    <property type="protein sequence ID" value="AWP02722.1"/>
    <property type="molecule type" value="Genomic_DNA"/>
</dbReference>
<accession>A0A2U9BGN1</accession>
<evidence type="ECO:0000256" key="1">
    <source>
        <dbReference type="SAM" id="MobiDB-lite"/>
    </source>
</evidence>
<keyword evidence="3" id="KW-1185">Reference proteome</keyword>